<dbReference type="RefSeq" id="WP_063381086.1">
    <property type="nucleotide sequence ID" value="NZ_AUXX01000015.1"/>
</dbReference>
<protein>
    <recommendedName>
        <fullName evidence="3">Tyrosine specific protein phosphatases domain-containing protein</fullName>
    </recommendedName>
</protein>
<sequence>MDMTLHNLKESGLSICFFQVISEKLIVGGQPTEQDLIALKSHGIKRVVNCIPDYEQKWNEQAVVSQLGMEYLGVGFDRTSGITIANAQTLFATLKTCSDQPTFLHCLTGNRIGILIAVYHYFLLGKPEKEAISEGLFWGMRDKTAFMNIVEESIQ</sequence>
<dbReference type="InterPro" id="IPR029021">
    <property type="entry name" value="Prot-tyrosine_phosphatase-like"/>
</dbReference>
<dbReference type="AlphaFoldDB" id="A0A162CFY8"/>
<dbReference type="Gene3D" id="3.90.190.10">
    <property type="entry name" value="Protein tyrosine phosphatase superfamily"/>
    <property type="match status" value="1"/>
</dbReference>
<evidence type="ECO:0000313" key="2">
    <source>
        <dbReference type="Proteomes" id="UP000076661"/>
    </source>
</evidence>
<dbReference type="EMBL" id="AUXX01000015">
    <property type="protein sequence ID" value="KZN67292.1"/>
    <property type="molecule type" value="Genomic_DNA"/>
</dbReference>
<dbReference type="Proteomes" id="UP000076661">
    <property type="component" value="Unassembled WGS sequence"/>
</dbReference>
<reference evidence="1 2" key="1">
    <citation type="submission" date="2013-07" db="EMBL/GenBank/DDBJ databases">
        <title>Comparative Genomic and Metabolomic Analysis of Twelve Strains of Pseudoalteromonas luteoviolacea.</title>
        <authorList>
            <person name="Vynne N.G."/>
            <person name="Mansson M."/>
            <person name="Gram L."/>
        </authorList>
    </citation>
    <scope>NUCLEOTIDE SEQUENCE [LARGE SCALE GENOMIC DNA]</scope>
    <source>
        <strain evidence="1 2">S4060-1</strain>
    </source>
</reference>
<dbReference type="PATRIC" id="fig|1365257.3.peg.2269"/>
<gene>
    <name evidence="1" type="ORF">N478_17875</name>
</gene>
<accession>A0A162CFY8</accession>
<dbReference type="SUPFAM" id="SSF52799">
    <property type="entry name" value="(Phosphotyrosine protein) phosphatases II"/>
    <property type="match status" value="1"/>
</dbReference>
<name>A0A162CFY8_9GAMM</name>
<comment type="caution">
    <text evidence="1">The sequence shown here is derived from an EMBL/GenBank/DDBJ whole genome shotgun (WGS) entry which is preliminary data.</text>
</comment>
<evidence type="ECO:0000313" key="1">
    <source>
        <dbReference type="EMBL" id="KZN67292.1"/>
    </source>
</evidence>
<evidence type="ECO:0008006" key="3">
    <source>
        <dbReference type="Google" id="ProtNLM"/>
    </source>
</evidence>
<organism evidence="1 2">
    <name type="scientific">Pseudoalteromonas luteoviolacea S4060-1</name>
    <dbReference type="NCBI Taxonomy" id="1365257"/>
    <lineage>
        <taxon>Bacteria</taxon>
        <taxon>Pseudomonadati</taxon>
        <taxon>Pseudomonadota</taxon>
        <taxon>Gammaproteobacteria</taxon>
        <taxon>Alteromonadales</taxon>
        <taxon>Pseudoalteromonadaceae</taxon>
        <taxon>Pseudoalteromonas</taxon>
    </lineage>
</organism>
<proteinExistence type="predicted"/>